<dbReference type="Gene3D" id="3.50.50.60">
    <property type="entry name" value="FAD/NAD(P)-binding domain"/>
    <property type="match status" value="2"/>
</dbReference>
<dbReference type="InterPro" id="IPR050346">
    <property type="entry name" value="FMO-like"/>
</dbReference>
<comment type="caution">
    <text evidence="6">The sequence shown here is derived from an EMBL/GenBank/DDBJ whole genome shotgun (WGS) entry which is preliminary data.</text>
</comment>
<dbReference type="GO" id="GO:0004499">
    <property type="term" value="F:N,N-dimethylaniline monooxygenase activity"/>
    <property type="evidence" value="ECO:0007669"/>
    <property type="project" value="InterPro"/>
</dbReference>
<dbReference type="InterPro" id="IPR020946">
    <property type="entry name" value="Flavin_mOase-like"/>
</dbReference>
<dbReference type="Proteomes" id="UP001174694">
    <property type="component" value="Unassembled WGS sequence"/>
</dbReference>
<evidence type="ECO:0000256" key="4">
    <source>
        <dbReference type="ARBA" id="ARBA00022857"/>
    </source>
</evidence>
<keyword evidence="5" id="KW-0560">Oxidoreductase</keyword>
<reference evidence="6" key="1">
    <citation type="submission" date="2022-07" db="EMBL/GenBank/DDBJ databases">
        <title>Fungi with potential for degradation of polypropylene.</title>
        <authorList>
            <person name="Gostincar C."/>
        </authorList>
    </citation>
    <scope>NUCLEOTIDE SEQUENCE</scope>
    <source>
        <strain evidence="6">EXF-13308</strain>
    </source>
</reference>
<dbReference type="InterPro" id="IPR036188">
    <property type="entry name" value="FAD/NAD-bd_sf"/>
</dbReference>
<evidence type="ECO:0000256" key="1">
    <source>
        <dbReference type="ARBA" id="ARBA00009183"/>
    </source>
</evidence>
<dbReference type="EMBL" id="JANBVO010000012">
    <property type="protein sequence ID" value="KAJ9148583.1"/>
    <property type="molecule type" value="Genomic_DNA"/>
</dbReference>
<dbReference type="AlphaFoldDB" id="A0AA38RU75"/>
<sequence length="488" mass="54057">MGSELNISSVAVIGAGISGVVAAAHLKQQGITVTVYERNHASGGVWLFDERLPPEPTFPSTKPSIAEKTPQDVESSLLHAPPGPCYSSLMNNVSTGMLQTSLLQWPEGTPASVKHYVLKEYIQDISKTTGVNELTHYDTRVKELKKTDGKWNLVSEELRPDGEININTSSFDAVVVASGHYHAPRVPDKPGLKEWKIKWPDRIIHSKSYRYPEGFKGKNVLIIGAGVSSLDIAKDISPYANKIWQTSRGGDFDLPGNILPENGTQVADVESFELPVEGQTKSELQDDEPIPLTVTLTTGEKLCQIHTVIIATGYHITLPFLSYLHQDNVKPEDVDDKTIVSDGTMYHNLHKDIFYIPDPTLSFIGVPYYTATFSLFDFQAKLLGLVYSGQVSIPSTEDLREEYQKRVRDKGLGRSFNSLKGKEEEYVDELAEWANKDLIKKGKPVFTGHTDSWKREKVEQLARMEKLFGGDKTDPAVVKAALALIACT</sequence>
<keyword evidence="3" id="KW-0274">FAD</keyword>
<dbReference type="InterPro" id="IPR000960">
    <property type="entry name" value="Flavin_mOase"/>
</dbReference>
<evidence type="ECO:0000313" key="6">
    <source>
        <dbReference type="EMBL" id="KAJ9148583.1"/>
    </source>
</evidence>
<accession>A0AA38RU75</accession>
<keyword evidence="7" id="KW-1185">Reference proteome</keyword>
<evidence type="ECO:0000313" key="7">
    <source>
        <dbReference type="Proteomes" id="UP001174694"/>
    </source>
</evidence>
<dbReference type="GO" id="GO:0050660">
    <property type="term" value="F:flavin adenine dinucleotide binding"/>
    <property type="evidence" value="ECO:0007669"/>
    <property type="project" value="InterPro"/>
</dbReference>
<dbReference type="PRINTS" id="PR00419">
    <property type="entry name" value="ADXRDTASE"/>
</dbReference>
<keyword evidence="4" id="KW-0521">NADP</keyword>
<evidence type="ECO:0000256" key="3">
    <source>
        <dbReference type="ARBA" id="ARBA00022827"/>
    </source>
</evidence>
<name>A0AA38RU75_9PEZI</name>
<dbReference type="GO" id="GO:0050661">
    <property type="term" value="F:NADP binding"/>
    <property type="evidence" value="ECO:0007669"/>
    <property type="project" value="InterPro"/>
</dbReference>
<keyword evidence="2" id="KW-0285">Flavoprotein</keyword>
<dbReference type="Pfam" id="PF13450">
    <property type="entry name" value="NAD_binding_8"/>
    <property type="match status" value="1"/>
</dbReference>
<proteinExistence type="inferred from homology"/>
<dbReference type="Pfam" id="PF00743">
    <property type="entry name" value="FMO-like"/>
    <property type="match status" value="1"/>
</dbReference>
<gene>
    <name evidence="6" type="ORF">NKR23_g4897</name>
</gene>
<comment type="similarity">
    <text evidence="1">Belongs to the FMO family.</text>
</comment>
<organism evidence="6 7">
    <name type="scientific">Pleurostoma richardsiae</name>
    <dbReference type="NCBI Taxonomy" id="41990"/>
    <lineage>
        <taxon>Eukaryota</taxon>
        <taxon>Fungi</taxon>
        <taxon>Dikarya</taxon>
        <taxon>Ascomycota</taxon>
        <taxon>Pezizomycotina</taxon>
        <taxon>Sordariomycetes</taxon>
        <taxon>Sordariomycetidae</taxon>
        <taxon>Calosphaeriales</taxon>
        <taxon>Pleurostomataceae</taxon>
        <taxon>Pleurostoma</taxon>
    </lineage>
</organism>
<dbReference type="PIRSF" id="PIRSF000332">
    <property type="entry name" value="FMO"/>
    <property type="match status" value="1"/>
</dbReference>
<protein>
    <submittedName>
        <fullName evidence="6">Flavin adenine dinucleotide binding</fullName>
    </submittedName>
</protein>
<evidence type="ECO:0000256" key="2">
    <source>
        <dbReference type="ARBA" id="ARBA00022630"/>
    </source>
</evidence>
<dbReference type="SUPFAM" id="SSF51905">
    <property type="entry name" value="FAD/NAD(P)-binding domain"/>
    <property type="match status" value="2"/>
</dbReference>
<dbReference type="PANTHER" id="PTHR23023">
    <property type="entry name" value="DIMETHYLANILINE MONOOXYGENASE"/>
    <property type="match status" value="1"/>
</dbReference>
<evidence type="ECO:0000256" key="5">
    <source>
        <dbReference type="ARBA" id="ARBA00023002"/>
    </source>
</evidence>